<protein>
    <recommendedName>
        <fullName evidence="3">Transposase</fullName>
    </recommendedName>
</protein>
<dbReference type="Proteomes" id="UP000001697">
    <property type="component" value="Chromosome"/>
</dbReference>
<evidence type="ECO:0000313" key="2">
    <source>
        <dbReference type="Proteomes" id="UP000001697"/>
    </source>
</evidence>
<sequence length="54" mass="6137">MTHQRNEVSVRNAFNHLAKNRSEVVKAAAIEKYLGEVAEDFKAHMPSKELIVDN</sequence>
<dbReference type="KEGG" id="lfe:LAF_0650"/>
<evidence type="ECO:0008006" key="3">
    <source>
        <dbReference type="Google" id="ProtNLM"/>
    </source>
</evidence>
<reference evidence="1 2" key="1">
    <citation type="journal article" date="2008" name="DNA Res.">
        <title>Comparative genome analysis of Lactobacillus reuteri and Lactobacillus fermentum reveal a genomic island for reuterin and cobalamin production.</title>
        <authorList>
            <person name="Morita H."/>
            <person name="Toh H."/>
            <person name="Fukuda S."/>
            <person name="Horikawa H."/>
            <person name="Oshima K."/>
            <person name="Suzuki T."/>
            <person name="Murakami M."/>
            <person name="Hisamatsu S."/>
            <person name="Kato Y."/>
            <person name="Takizawa T."/>
            <person name="Fukuoka H."/>
            <person name="Yoshimura T."/>
            <person name="Itoh K."/>
            <person name="O'Sullivan D.J."/>
            <person name="McKay L.L."/>
            <person name="Ohno H."/>
            <person name="Kikuchi J."/>
            <person name="Masaoka T."/>
            <person name="Hattori M."/>
        </authorList>
    </citation>
    <scope>NUCLEOTIDE SEQUENCE [LARGE SCALE GENOMIC DNA]</scope>
    <source>
        <strain evidence="2">NBRC 3956 / LMG 18251</strain>
    </source>
</reference>
<dbReference type="AlphaFoldDB" id="A0ABF7R231"/>
<organism evidence="1 2">
    <name type="scientific">Limosilactobacillus fermentum (strain NBRC 3956 / LMG 18251)</name>
    <name type="common">Lactobacillus fermentum</name>
    <dbReference type="NCBI Taxonomy" id="334390"/>
    <lineage>
        <taxon>Bacteria</taxon>
        <taxon>Bacillati</taxon>
        <taxon>Bacillota</taxon>
        <taxon>Bacilli</taxon>
        <taxon>Lactobacillales</taxon>
        <taxon>Lactobacillaceae</taxon>
        <taxon>Limosilactobacillus</taxon>
    </lineage>
</organism>
<gene>
    <name evidence="1" type="ordered locus">LAF_0650</name>
</gene>
<accession>A0ABF7R231</accession>
<dbReference type="RefSeq" id="WP_012391040.1">
    <property type="nucleotide sequence ID" value="NC_010610.1"/>
</dbReference>
<evidence type="ECO:0000313" key="1">
    <source>
        <dbReference type="EMBL" id="BAG26986.1"/>
    </source>
</evidence>
<name>A0ABF7R231_LIMF3</name>
<keyword evidence="2" id="KW-1185">Reference proteome</keyword>
<dbReference type="EMBL" id="AP008937">
    <property type="protein sequence ID" value="BAG26986.1"/>
    <property type="molecule type" value="Genomic_DNA"/>
</dbReference>
<proteinExistence type="predicted"/>